<organism evidence="9">
    <name type="scientific">Ceratitis capitata</name>
    <name type="common">Mediterranean fruit fly</name>
    <name type="synonym">Tephritis capitata</name>
    <dbReference type="NCBI Taxonomy" id="7213"/>
    <lineage>
        <taxon>Eukaryota</taxon>
        <taxon>Metazoa</taxon>
        <taxon>Ecdysozoa</taxon>
        <taxon>Arthropoda</taxon>
        <taxon>Hexapoda</taxon>
        <taxon>Insecta</taxon>
        <taxon>Pterygota</taxon>
        <taxon>Neoptera</taxon>
        <taxon>Endopterygota</taxon>
        <taxon>Diptera</taxon>
        <taxon>Brachycera</taxon>
        <taxon>Muscomorpha</taxon>
        <taxon>Tephritoidea</taxon>
        <taxon>Tephritidae</taxon>
        <taxon>Ceratitis</taxon>
        <taxon>Ceratitis</taxon>
    </lineage>
</organism>
<sequence>MEEELLLLLLLMHEETINPAQLRRLRDHSDPFSMSNEDFERQFVVPKFICRSLIENLLPHDKQNTGLSFTIRLLAALNFYGTGRIQKRVGDDDILNVSQPTVSRALTNVTDLLISEFCGEICFPDTSEEQRMVKEGFKEKFGLENIVGVIGTAHINLLSPTEKAGNASAYANEFNKNSIKVEGICDHRFLFTSLNARSPGSVKNSTIWHSTPAREFLSVQYKQAAENTFLLGDDTYPLEPWLLTPLQEIKNRADASYNERHSNAHNTIRHTFGLLRTRFKCLSKGSKLYYTHERGANIIYACSILHNILQKRGYSIKLDESELNTASEEHVTRKSESEVVQSAPQFVNGCESRQLYIRNLNETV</sequence>
<proteinExistence type="evidence at transcript level"/>
<dbReference type="OrthoDB" id="10062286at2759"/>
<feature type="domain" description="DDE Tnp4" evidence="8">
    <location>
        <begin position="152"/>
        <end position="307"/>
    </location>
</feature>
<dbReference type="PANTHER" id="PTHR22930:SF289">
    <property type="entry name" value="DDE TNP4 DOMAIN-CONTAINING PROTEIN-RELATED"/>
    <property type="match status" value="1"/>
</dbReference>
<keyword evidence="5" id="KW-0479">Metal-binding</keyword>
<evidence type="ECO:0000313" key="9">
    <source>
        <dbReference type="EMBL" id="JAC04903.1"/>
    </source>
</evidence>
<dbReference type="InterPro" id="IPR045249">
    <property type="entry name" value="HARBI1-like"/>
</dbReference>
<reference evidence="9" key="1">
    <citation type="submission" date="2013-07" db="EMBL/GenBank/DDBJ databases">
        <authorList>
            <person name="Geib S."/>
        </authorList>
    </citation>
    <scope>NUCLEOTIDE SEQUENCE</scope>
</reference>
<evidence type="ECO:0000259" key="8">
    <source>
        <dbReference type="Pfam" id="PF13359"/>
    </source>
</evidence>
<comment type="similarity">
    <text evidence="3">Belongs to the HARBI1 family.</text>
</comment>
<evidence type="ECO:0000256" key="5">
    <source>
        <dbReference type="ARBA" id="ARBA00022723"/>
    </source>
</evidence>
<dbReference type="EMBL" id="GAMC01001653">
    <property type="protein sequence ID" value="JAC04903.1"/>
    <property type="molecule type" value="mRNA"/>
</dbReference>
<protein>
    <submittedName>
        <fullName evidence="9">Putative nuclease HARBI1</fullName>
    </submittedName>
</protein>
<keyword evidence="4" id="KW-0540">Nuclease</keyword>
<dbReference type="GO" id="GO:0046872">
    <property type="term" value="F:metal ion binding"/>
    <property type="evidence" value="ECO:0007669"/>
    <property type="project" value="UniProtKB-KW"/>
</dbReference>
<comment type="cofactor">
    <cofactor evidence="1">
        <name>a divalent metal cation</name>
        <dbReference type="ChEBI" id="CHEBI:60240"/>
    </cofactor>
</comment>
<dbReference type="GO" id="GO:0016787">
    <property type="term" value="F:hydrolase activity"/>
    <property type="evidence" value="ECO:0007669"/>
    <property type="project" value="UniProtKB-KW"/>
</dbReference>
<keyword evidence="7" id="KW-0539">Nucleus</keyword>
<comment type="subcellular location">
    <subcellularLocation>
        <location evidence="2">Nucleus</location>
    </subcellularLocation>
</comment>
<keyword evidence="6" id="KW-0378">Hydrolase</keyword>
<reference evidence="9" key="2">
    <citation type="journal article" date="2014" name="BMC Genomics">
        <title>A genomic perspective to assessing quality of mass-reared SIT flies used in Mediterranean fruit fly (Ceratitis capitata) eradication in California.</title>
        <authorList>
            <person name="Calla B."/>
            <person name="Hall B."/>
            <person name="Hou S."/>
            <person name="Geib S.M."/>
        </authorList>
    </citation>
    <scope>NUCLEOTIDE SEQUENCE</scope>
</reference>
<evidence type="ECO:0000256" key="7">
    <source>
        <dbReference type="ARBA" id="ARBA00023242"/>
    </source>
</evidence>
<dbReference type="AlphaFoldDB" id="W8BZU8"/>
<accession>W8BZU8</accession>
<dbReference type="PANTHER" id="PTHR22930">
    <property type="match status" value="1"/>
</dbReference>
<gene>
    <name evidence="9" type="primary">HARB1</name>
</gene>
<dbReference type="GO" id="GO:0004518">
    <property type="term" value="F:nuclease activity"/>
    <property type="evidence" value="ECO:0007669"/>
    <property type="project" value="UniProtKB-KW"/>
</dbReference>
<evidence type="ECO:0000256" key="4">
    <source>
        <dbReference type="ARBA" id="ARBA00022722"/>
    </source>
</evidence>
<evidence type="ECO:0000256" key="2">
    <source>
        <dbReference type="ARBA" id="ARBA00004123"/>
    </source>
</evidence>
<name>W8BZU8_CERCA</name>
<evidence type="ECO:0000256" key="6">
    <source>
        <dbReference type="ARBA" id="ARBA00022801"/>
    </source>
</evidence>
<evidence type="ECO:0000256" key="3">
    <source>
        <dbReference type="ARBA" id="ARBA00006958"/>
    </source>
</evidence>
<evidence type="ECO:0000256" key="1">
    <source>
        <dbReference type="ARBA" id="ARBA00001968"/>
    </source>
</evidence>
<dbReference type="InterPro" id="IPR027806">
    <property type="entry name" value="HARBI1_dom"/>
</dbReference>
<dbReference type="GO" id="GO:0005634">
    <property type="term" value="C:nucleus"/>
    <property type="evidence" value="ECO:0007669"/>
    <property type="project" value="UniProtKB-SubCell"/>
</dbReference>
<dbReference type="Pfam" id="PF13359">
    <property type="entry name" value="DDE_Tnp_4"/>
    <property type="match status" value="1"/>
</dbReference>